<keyword evidence="3" id="KW-1185">Reference proteome</keyword>
<feature type="compositionally biased region" description="Gly residues" evidence="1">
    <location>
        <begin position="87"/>
        <end position="100"/>
    </location>
</feature>
<proteinExistence type="predicted"/>
<comment type="caution">
    <text evidence="2">The sequence shown here is derived from an EMBL/GenBank/DDBJ whole genome shotgun (WGS) entry which is preliminary data.</text>
</comment>
<gene>
    <name evidence="2" type="ORF">ACFQ5X_49150</name>
</gene>
<feature type="region of interest" description="Disordered" evidence="1">
    <location>
        <begin position="1"/>
        <end position="100"/>
    </location>
</feature>
<name>A0ABW3XWS2_9ACTN</name>
<feature type="compositionally biased region" description="Pro residues" evidence="1">
    <location>
        <begin position="71"/>
        <end position="81"/>
    </location>
</feature>
<evidence type="ECO:0000256" key="1">
    <source>
        <dbReference type="SAM" id="MobiDB-lite"/>
    </source>
</evidence>
<organism evidence="2 3">
    <name type="scientific">Streptomyces kaempferi</name>
    <dbReference type="NCBI Taxonomy" id="333725"/>
    <lineage>
        <taxon>Bacteria</taxon>
        <taxon>Bacillati</taxon>
        <taxon>Actinomycetota</taxon>
        <taxon>Actinomycetes</taxon>
        <taxon>Kitasatosporales</taxon>
        <taxon>Streptomycetaceae</taxon>
        <taxon>Streptomyces</taxon>
    </lineage>
</organism>
<feature type="compositionally biased region" description="Low complexity" evidence="1">
    <location>
        <begin position="52"/>
        <end position="70"/>
    </location>
</feature>
<protein>
    <submittedName>
        <fullName evidence="2">Uncharacterized protein</fullName>
    </submittedName>
</protein>
<accession>A0ABW3XWS2</accession>
<dbReference type="Proteomes" id="UP001597058">
    <property type="component" value="Unassembled WGS sequence"/>
</dbReference>
<evidence type="ECO:0000313" key="3">
    <source>
        <dbReference type="Proteomes" id="UP001597058"/>
    </source>
</evidence>
<sequence>MSQQGESRTGHEDDWWGQLYDDSTQDTGPAVAPDSLDDRFASAAGTVGAGTAGAEPAGAGSAGWSQTPDGDTPPPGEPPAPPERRGGGSGPWHGASRGGV</sequence>
<feature type="non-terminal residue" evidence="2">
    <location>
        <position position="100"/>
    </location>
</feature>
<reference evidence="3" key="1">
    <citation type="journal article" date="2019" name="Int. J. Syst. Evol. Microbiol.">
        <title>The Global Catalogue of Microorganisms (GCM) 10K type strain sequencing project: providing services to taxonomists for standard genome sequencing and annotation.</title>
        <authorList>
            <consortium name="The Broad Institute Genomics Platform"/>
            <consortium name="The Broad Institute Genome Sequencing Center for Infectious Disease"/>
            <person name="Wu L."/>
            <person name="Ma J."/>
        </authorList>
    </citation>
    <scope>NUCLEOTIDE SEQUENCE [LARGE SCALE GENOMIC DNA]</scope>
    <source>
        <strain evidence="3">CGMCC 4.7020</strain>
    </source>
</reference>
<dbReference type="EMBL" id="JBHTMM010000231">
    <property type="protein sequence ID" value="MFD1313638.1"/>
    <property type="molecule type" value="Genomic_DNA"/>
</dbReference>
<evidence type="ECO:0000313" key="2">
    <source>
        <dbReference type="EMBL" id="MFD1313638.1"/>
    </source>
</evidence>